<feature type="region of interest" description="Disordered" evidence="1">
    <location>
        <begin position="1668"/>
        <end position="1968"/>
    </location>
</feature>
<feature type="compositionally biased region" description="Low complexity" evidence="1">
    <location>
        <begin position="2043"/>
        <end position="2061"/>
    </location>
</feature>
<reference evidence="3" key="1">
    <citation type="submission" date="2013-10" db="EMBL/GenBank/DDBJ databases">
        <title>Genomic analysis of the causative agents of coccidiosis in chickens.</title>
        <authorList>
            <person name="Reid A.J."/>
            <person name="Blake D."/>
            <person name="Billington K."/>
            <person name="Browne H."/>
            <person name="Dunn M."/>
            <person name="Hung S."/>
            <person name="Kawahara F."/>
            <person name="Miranda-Saavedra D."/>
            <person name="Mourier T."/>
            <person name="Nagra H."/>
            <person name="Otto T.D."/>
            <person name="Rawlings N."/>
            <person name="Sanchez A."/>
            <person name="Sanders M."/>
            <person name="Subramaniam C."/>
            <person name="Tay Y."/>
            <person name="Dear P."/>
            <person name="Doerig C."/>
            <person name="Gruber A."/>
            <person name="Parkinson J."/>
            <person name="Shirley M."/>
            <person name="Wan K.L."/>
            <person name="Berriman M."/>
            <person name="Tomley F."/>
            <person name="Pain A."/>
        </authorList>
    </citation>
    <scope>NUCLEOTIDE SEQUENCE</scope>
    <source>
        <strain evidence="3">Houghton</strain>
    </source>
</reference>
<dbReference type="EMBL" id="HG670482">
    <property type="protein sequence ID" value="CDI76878.1"/>
    <property type="molecule type" value="Genomic_DNA"/>
</dbReference>
<evidence type="ECO:0000313" key="4">
    <source>
        <dbReference type="Proteomes" id="UP000018050"/>
    </source>
</evidence>
<dbReference type="InterPro" id="IPR043519">
    <property type="entry name" value="NT_sf"/>
</dbReference>
<feature type="compositionally biased region" description="Low complexity" evidence="1">
    <location>
        <begin position="1816"/>
        <end position="1826"/>
    </location>
</feature>
<feature type="compositionally biased region" description="Polar residues" evidence="1">
    <location>
        <begin position="935"/>
        <end position="950"/>
    </location>
</feature>
<dbReference type="Proteomes" id="UP000018050">
    <property type="component" value="Unassembled WGS sequence"/>
</dbReference>
<feature type="compositionally biased region" description="Basic and acidic residues" evidence="1">
    <location>
        <begin position="228"/>
        <end position="237"/>
    </location>
</feature>
<evidence type="ECO:0000256" key="1">
    <source>
        <dbReference type="SAM" id="MobiDB-lite"/>
    </source>
</evidence>
<feature type="compositionally biased region" description="Gly residues" evidence="1">
    <location>
        <begin position="1323"/>
        <end position="1334"/>
    </location>
</feature>
<feature type="compositionally biased region" description="Polar residues" evidence="1">
    <location>
        <begin position="2070"/>
        <end position="2080"/>
    </location>
</feature>
<feature type="compositionally biased region" description="Low complexity" evidence="1">
    <location>
        <begin position="1725"/>
        <end position="1736"/>
    </location>
</feature>
<feature type="region of interest" description="Disordered" evidence="1">
    <location>
        <begin position="728"/>
        <end position="794"/>
    </location>
</feature>
<feature type="compositionally biased region" description="Low complexity" evidence="1">
    <location>
        <begin position="1004"/>
        <end position="1025"/>
    </location>
</feature>
<accession>U6GC06</accession>
<evidence type="ECO:0000313" key="3">
    <source>
        <dbReference type="EMBL" id="CDI76878.1"/>
    </source>
</evidence>
<keyword evidence="4" id="KW-1185">Reference proteome</keyword>
<feature type="compositionally biased region" description="Low complexity" evidence="1">
    <location>
        <begin position="217"/>
        <end position="227"/>
    </location>
</feature>
<dbReference type="GeneID" id="25270090"/>
<feature type="compositionally biased region" description="Basic and acidic residues" evidence="1">
    <location>
        <begin position="1829"/>
        <end position="1847"/>
    </location>
</feature>
<dbReference type="PANTHER" id="PTHR45979">
    <property type="entry name" value="PAP/OAS1 SUBSTRATE-BINDING DOMAIN SUPERFAMILY"/>
    <property type="match status" value="1"/>
</dbReference>
<dbReference type="OrthoDB" id="346877at2759"/>
<feature type="region of interest" description="Disordered" evidence="1">
    <location>
        <begin position="1"/>
        <end position="32"/>
    </location>
</feature>
<feature type="region of interest" description="Disordered" evidence="1">
    <location>
        <begin position="1435"/>
        <end position="1463"/>
    </location>
</feature>
<feature type="compositionally biased region" description="Polar residues" evidence="1">
    <location>
        <begin position="1610"/>
        <end position="1622"/>
    </location>
</feature>
<feature type="region of interest" description="Disordered" evidence="1">
    <location>
        <begin position="291"/>
        <end position="364"/>
    </location>
</feature>
<organism evidence="3 4">
    <name type="scientific">Eimeria acervulina</name>
    <name type="common">Coccidian parasite</name>
    <dbReference type="NCBI Taxonomy" id="5801"/>
    <lineage>
        <taxon>Eukaryota</taxon>
        <taxon>Sar</taxon>
        <taxon>Alveolata</taxon>
        <taxon>Apicomplexa</taxon>
        <taxon>Conoidasida</taxon>
        <taxon>Coccidia</taxon>
        <taxon>Eucoccidiorida</taxon>
        <taxon>Eimeriorina</taxon>
        <taxon>Eimeriidae</taxon>
        <taxon>Eimeria</taxon>
    </lineage>
</organism>
<feature type="region of interest" description="Disordered" evidence="1">
    <location>
        <begin position="212"/>
        <end position="237"/>
    </location>
</feature>
<feature type="compositionally biased region" description="Low complexity" evidence="1">
    <location>
        <begin position="1752"/>
        <end position="1783"/>
    </location>
</feature>
<feature type="compositionally biased region" description="Low complexity" evidence="1">
    <location>
        <begin position="158"/>
        <end position="183"/>
    </location>
</feature>
<feature type="region of interest" description="Disordered" evidence="1">
    <location>
        <begin position="1170"/>
        <end position="1221"/>
    </location>
</feature>
<dbReference type="SUPFAM" id="SSF81301">
    <property type="entry name" value="Nucleotidyltransferase"/>
    <property type="match status" value="1"/>
</dbReference>
<protein>
    <recommendedName>
        <fullName evidence="2">PAP/OAS1 substrate-binding-related domain-containing protein</fullName>
    </recommendedName>
</protein>
<gene>
    <name evidence="3" type="ORF">EAH_00020200</name>
</gene>
<feature type="region of interest" description="Disordered" evidence="1">
    <location>
        <begin position="115"/>
        <end position="198"/>
    </location>
</feature>
<feature type="compositionally biased region" description="Low complexity" evidence="1">
    <location>
        <begin position="309"/>
        <end position="325"/>
    </location>
</feature>
<feature type="compositionally biased region" description="Low complexity" evidence="1">
    <location>
        <begin position="2101"/>
        <end position="2111"/>
    </location>
</feature>
<dbReference type="SUPFAM" id="SSF81631">
    <property type="entry name" value="PAP/OAS1 substrate-binding domain"/>
    <property type="match status" value="1"/>
</dbReference>
<feature type="compositionally biased region" description="Low complexity" evidence="1">
    <location>
        <begin position="342"/>
        <end position="364"/>
    </location>
</feature>
<dbReference type="VEuPathDB" id="ToxoDB:EAH_00020200"/>
<reference evidence="3" key="2">
    <citation type="submission" date="2013-10" db="EMBL/GenBank/DDBJ databases">
        <authorList>
            <person name="Aslett M."/>
        </authorList>
    </citation>
    <scope>NUCLEOTIDE SEQUENCE</scope>
    <source>
        <strain evidence="3">Houghton</strain>
    </source>
</reference>
<feature type="domain" description="PAP/OAS1 substrate-binding-related" evidence="2">
    <location>
        <begin position="510"/>
        <end position="617"/>
    </location>
</feature>
<dbReference type="InterPro" id="IPR058921">
    <property type="entry name" value="PAP/OAS1-rel"/>
</dbReference>
<feature type="region of interest" description="Disordered" evidence="1">
    <location>
        <begin position="1491"/>
        <end position="1556"/>
    </location>
</feature>
<dbReference type="InterPro" id="IPR058920">
    <property type="entry name" value="PAP-OAS1-bd-rel"/>
</dbReference>
<feature type="compositionally biased region" description="Pro residues" evidence="1">
    <location>
        <begin position="1684"/>
        <end position="1700"/>
    </location>
</feature>
<dbReference type="OMA" id="CIANFAF"/>
<name>U6GC06_EIMAC</name>
<feature type="region of interest" description="Disordered" evidence="1">
    <location>
        <begin position="1308"/>
        <end position="1348"/>
    </location>
</feature>
<feature type="compositionally biased region" description="Low complexity" evidence="1">
    <location>
        <begin position="115"/>
        <end position="125"/>
    </location>
</feature>
<evidence type="ECO:0000259" key="2">
    <source>
        <dbReference type="Pfam" id="PF26180"/>
    </source>
</evidence>
<dbReference type="RefSeq" id="XP_013252659.1">
    <property type="nucleotide sequence ID" value="XM_013397205.1"/>
</dbReference>
<feature type="compositionally biased region" description="Polar residues" evidence="1">
    <location>
        <begin position="1848"/>
        <end position="1866"/>
    </location>
</feature>
<dbReference type="Pfam" id="PF26180">
    <property type="entry name" value="PAP-OAS1"/>
    <property type="match status" value="2"/>
</dbReference>
<feature type="compositionally biased region" description="Polar residues" evidence="1">
    <location>
        <begin position="766"/>
        <end position="778"/>
    </location>
</feature>
<feature type="compositionally biased region" description="Low complexity" evidence="1">
    <location>
        <begin position="435"/>
        <end position="450"/>
    </location>
</feature>
<feature type="compositionally biased region" description="Basic residues" evidence="1">
    <location>
        <begin position="2028"/>
        <end position="2041"/>
    </location>
</feature>
<feature type="region of interest" description="Disordered" evidence="1">
    <location>
        <begin position="433"/>
        <end position="463"/>
    </location>
</feature>
<feature type="region of interest" description="Disordered" evidence="1">
    <location>
        <begin position="987"/>
        <end position="1025"/>
    </location>
</feature>
<proteinExistence type="predicted"/>
<feature type="region of interest" description="Disordered" evidence="1">
    <location>
        <begin position="2019"/>
        <end position="2119"/>
    </location>
</feature>
<feature type="domain" description="PAP/OAS1 substrate-binding-related" evidence="2">
    <location>
        <begin position="802"/>
        <end position="853"/>
    </location>
</feature>
<sequence>MRLNGELKNYSHLAPAEELTDPPHSRPVTPAAPAADAAAAAAATAATAAAAMELPPVPPEFDALADDFISALGPNEERSRVRAEAFEHLRAAILEAFTDFRVLWRQQQVLQQQQQQQHVLRQHPQQSREEEEEQQEPGPDSSLDQLKEERQPQVTLREGQCCEQKQQQGQQQGAKQQGDDAAGSQEQGSSSERHPLGTETVLLPPEVMLREHDQEKQPQQGEPQQQQEHQEHQEHDRRLCRGASSCCRARTDSPSSFFSVSSSPSPTAAAALAGAAGKAAATAPEWRQAPSSGFECKKASVPPSLLQASSDDPSSISSGLGHSASQVPGNGNGCDVSGGASGSSTTNSSSTTTTSSSTDSSGASCSVRCLSDICVAVLRYGSFPLLTYLPDGDLDVGVITFSPETGVVEGEEESEAFLVYLHLRFRRGDLKVESWGDSSDSSCGDPVGSRGPRGPGTRGSRGPRIRNVHLVKADVKILKLEVDSLAVDLSVNKVGGCCSLALLELLDRRIGRFHLFKRSVILVKAWMAYESHLLGSRSGLLASYCLEVLVLHLFSCLPASKLRSPLQVLQAFLSYFSSFDWAAFAATAAGPLPLWLLRLANQQQQQQILLLQQLQQQGCEPQQQQLQLQQLPFLNELLEISEQSSGSHRDGDPRLERLAFVSQHIHPERGFSRETVTIQVCKCIANFAFVEECRRRGWQGLATPEPIEGGGVRDLLRFRMCYGGMGGPSRFPGTSRSGQAFGWPEPSSPTAQYSSSSSSGSGRVSAPTTPMSRWSQPSGRGLGGSFIPPYHSRPAPRSGGTGVFTLRCINVVDPLLNTNNLGRSVSEPAFIRLVDALKRGHATLTAVLQRGDKGAFQSLVFKNSYSYLQRLRHEQTQEPLIKPLVLLRLNRGPSQYPRAVLEDDRVPCPTRDPYAEFLKCLHSKTGAPLEFGDRQSPSGQCGHPQLSSQGPRGASCSAESQGRIVEGAEDGQQSEEHVQEGLVRSPGIEGASLCPRPTANHSLGQQQQEQQQQQQHQHQHQGQAGHKINLQLADEELRGLLALCQLLCKTPGEGDNSGVSPEVTRKGGAHHACASLNAFGSRLCICSHRNATPARASEECAAPPSSSSEASVGMAEEGWAGGATGHTPSVPEATVLPIEAAAAAEAAITIQILLPYCTRGCRRNSSAGSYANEMRTAGGPPSIGSPRSACSLGRTSWDTRGGGHRMAGEGAPRGSRGSYNDRLRRAHPFSIMRHRAGGGRNSLQHQQQHHLLLQHMQQHHPMHALPPSRDPYWQSRRQFSAQATLIGAPLEGPSSAAAGVPLGASAISHWRGEDGNSPSAAGAAGGEGSPVGGIGRRRLHGGMARQGCPLAPGGAANFQQGHHMTSFSPIVAARAQPLHQGRGYASSSGVGLPRPVEAKDVAGLPKKSLGWSHYAPLGGQGELHRDPTAPRHGVVFNKERRSSSNSSNSSSKGSVADSRLPRERCDVTVSSKVGQQQLLYQQDLPTSGGSYVAALTGQAGPASPPTPSGKQQEQQQRYQRGNRVERRDIRSSVVSDLSEDVGETGPSRGVRRGSGDWTFSAVAGSNSYSTRSAQATGMRTTHRMPHQPADIQTPHWGTEGGVSGTPPTPSSWSRQHQLQQGGTHPRGGISLPLRNARGGAPNAVLQGLGLHAATPSAAPSRVARYRDAGLRQGGTPGGPTWSIPEPPQQPPPPPPPPPVTPSGALAGLEPQPEGPRGPTHRRNWAAVVGAPASGASTSIGGVRARVTPASPPAASAIATAASPADGSGAPRPASAAARPSSPSLDREFFSQKASSEGSARVGVSTEDAQGAPPPAAATAATVGAVAEGCSEHPDGHLPSRGSAELRKSTPQWGTRSTVGVTCQNPHSKAAPKWAIGAPSGGPRVAFRGSRTSAQDADGTSRVPEQQQQQQQQWDGSSTPPSRGHSWAGDSTGLWRPGPPSSADLSGGGLALDGRSHPSWGLSTSPLPERGLATKQRETPSLTGDLLSLKLEDVALLSADDKAKALLVAKQQVAALQDAAEWRTATSKRERKKSSASGRHAKSQLAHLLAVQQLLQQQQQAHQEGEEATPEGQQRTSQPDSSEGIKEVKDSGGGGVTATGQRAGPDAAGGAAERAEDTPP</sequence>
<feature type="region of interest" description="Disordered" evidence="1">
    <location>
        <begin position="929"/>
        <end position="961"/>
    </location>
</feature>
<dbReference type="Gene3D" id="1.10.1410.10">
    <property type="match status" value="1"/>
</dbReference>
<dbReference type="PANTHER" id="PTHR45979:SF30">
    <property type="entry name" value="NUCLEOTIDYLTRANSFERASE"/>
    <property type="match status" value="1"/>
</dbReference>
<feature type="region of interest" description="Disordered" evidence="1">
    <location>
        <begin position="1598"/>
        <end position="1638"/>
    </location>
</feature>